<keyword evidence="2" id="KW-1185">Reference proteome</keyword>
<proteinExistence type="predicted"/>
<protein>
    <recommendedName>
        <fullName evidence="3">RES domain-containing protein</fullName>
    </recommendedName>
</protein>
<evidence type="ECO:0008006" key="3">
    <source>
        <dbReference type="Google" id="ProtNLM"/>
    </source>
</evidence>
<reference evidence="1 2" key="1">
    <citation type="submission" date="2016-12" db="EMBL/GenBank/DDBJ databases">
        <title>The new phylogeny of genus Mycobacterium.</title>
        <authorList>
            <person name="Tortoli E."/>
            <person name="Trovato A."/>
            <person name="Cirillo D.M."/>
        </authorList>
    </citation>
    <scope>NUCLEOTIDE SEQUENCE [LARGE SCALE GENOMIC DNA]</scope>
    <source>
        <strain evidence="1 2">DSM 45454</strain>
    </source>
</reference>
<accession>A0ABX3RCH2</accession>
<organism evidence="1 2">
    <name type="scientific">Mycolicibacter algericus DSM 45454</name>
    <dbReference type="NCBI Taxonomy" id="723879"/>
    <lineage>
        <taxon>Bacteria</taxon>
        <taxon>Bacillati</taxon>
        <taxon>Actinomycetota</taxon>
        <taxon>Actinomycetes</taxon>
        <taxon>Mycobacteriales</taxon>
        <taxon>Mycobacteriaceae</taxon>
        <taxon>Mycolicibacter</taxon>
    </lineage>
</organism>
<name>A0ABX3RCH2_MYCAL</name>
<comment type="caution">
    <text evidence="1">The sequence shown here is derived from an EMBL/GenBank/DDBJ whole genome shotgun (WGS) entry which is preliminary data.</text>
</comment>
<dbReference type="RefSeq" id="WP_083040720.1">
    <property type="nucleotide sequence ID" value="NZ_JACKSG010000224.1"/>
</dbReference>
<evidence type="ECO:0000313" key="2">
    <source>
        <dbReference type="Proteomes" id="UP000192693"/>
    </source>
</evidence>
<evidence type="ECO:0000313" key="1">
    <source>
        <dbReference type="EMBL" id="OQZ91634.1"/>
    </source>
</evidence>
<dbReference type="EMBL" id="MVHC01000061">
    <property type="protein sequence ID" value="OQZ91634.1"/>
    <property type="molecule type" value="Genomic_DNA"/>
</dbReference>
<dbReference type="Proteomes" id="UP000192693">
    <property type="component" value="Unassembled WGS sequence"/>
</dbReference>
<gene>
    <name evidence="1" type="ORF">BST10_21865</name>
</gene>
<sequence>MSVQEVCQVVARDVLICNTTQLALLLGSLQPVYRLADPHYGPLRPRLRPTDASDNRSTWHRYDLAGERTIYAASSLEGMYAETLQPLKKPEPTPAGALFDDAGEGETVQDLIAHDFAEDGKEPPHEIDLDWLLKRRLYTMLLPTAGWFIDAEHSNTIAYLNRNRPPVLLAKGLQQVTVAVLRGEDRYVTSHLAESMAGPRLQDQTSPIGLLYGSKLGSDWDCWTVWLRDGVHNAINVDSGEPVLHPGENPALLKVLRKYGLSVPGA</sequence>